<organism evidence="2 3">
    <name type="scientific">Companilactobacillus baiquanensis</name>
    <dbReference type="NCBI Taxonomy" id="2486005"/>
    <lineage>
        <taxon>Bacteria</taxon>
        <taxon>Bacillati</taxon>
        <taxon>Bacillota</taxon>
        <taxon>Bacilli</taxon>
        <taxon>Lactobacillales</taxon>
        <taxon>Lactobacillaceae</taxon>
        <taxon>Companilactobacillus</taxon>
    </lineage>
</organism>
<feature type="transmembrane region" description="Helical" evidence="1">
    <location>
        <begin position="12"/>
        <end position="30"/>
    </location>
</feature>
<protein>
    <submittedName>
        <fullName evidence="2">Uncharacterized protein</fullName>
    </submittedName>
</protein>
<accession>A0ABW1UTX9</accession>
<evidence type="ECO:0000256" key="1">
    <source>
        <dbReference type="SAM" id="Phobius"/>
    </source>
</evidence>
<keyword evidence="1" id="KW-0812">Transmembrane</keyword>
<name>A0ABW1UTX9_9LACO</name>
<feature type="transmembrane region" description="Helical" evidence="1">
    <location>
        <begin position="106"/>
        <end position="125"/>
    </location>
</feature>
<dbReference type="Proteomes" id="UP001596186">
    <property type="component" value="Unassembled WGS sequence"/>
</dbReference>
<keyword evidence="3" id="KW-1185">Reference proteome</keyword>
<keyword evidence="1" id="KW-1133">Transmembrane helix</keyword>
<proteinExistence type="predicted"/>
<evidence type="ECO:0000313" key="2">
    <source>
        <dbReference type="EMBL" id="MFC6323201.1"/>
    </source>
</evidence>
<gene>
    <name evidence="2" type="ORF">ACFP1F_05585</name>
</gene>
<feature type="transmembrane region" description="Helical" evidence="1">
    <location>
        <begin position="79"/>
        <end position="100"/>
    </location>
</feature>
<dbReference type="RefSeq" id="WP_125593647.1">
    <property type="nucleotide sequence ID" value="NZ_JBHSSN010000013.1"/>
</dbReference>
<evidence type="ECO:0000313" key="3">
    <source>
        <dbReference type="Proteomes" id="UP001596186"/>
    </source>
</evidence>
<keyword evidence="1" id="KW-0472">Membrane</keyword>
<dbReference type="EMBL" id="JBHSSN010000013">
    <property type="protein sequence ID" value="MFC6323201.1"/>
    <property type="molecule type" value="Genomic_DNA"/>
</dbReference>
<reference evidence="3" key="1">
    <citation type="journal article" date="2019" name="Int. J. Syst. Evol. Microbiol.">
        <title>The Global Catalogue of Microorganisms (GCM) 10K type strain sequencing project: providing services to taxonomists for standard genome sequencing and annotation.</title>
        <authorList>
            <consortium name="The Broad Institute Genomics Platform"/>
            <consortium name="The Broad Institute Genome Sequencing Center for Infectious Disease"/>
            <person name="Wu L."/>
            <person name="Ma J."/>
        </authorList>
    </citation>
    <scope>NUCLEOTIDE SEQUENCE [LARGE SCALE GENOMIC DNA]</scope>
    <source>
        <strain evidence="3">CCM 8895</strain>
    </source>
</reference>
<comment type="caution">
    <text evidence="2">The sequence shown here is derived from an EMBL/GenBank/DDBJ whole genome shotgun (WGS) entry which is preliminary data.</text>
</comment>
<sequence length="151" mass="17013">MKKLYRLDKVSLIGVFLIYCFLEIITLFLGDKKLAGAPAAAMKFKFLIFAVEAILIFVVLYGIFYLLLKNTPADKKALFVNVVLGLAVTSILSSIIFAFITKDTNIWQKVVTGIVGSGLMIWLNWKNLKIDQANKIKITIWNVIWLVLSIV</sequence>
<feature type="transmembrane region" description="Helical" evidence="1">
    <location>
        <begin position="46"/>
        <end position="67"/>
    </location>
</feature>